<proteinExistence type="predicted"/>
<dbReference type="OrthoDB" id="9833633at2"/>
<evidence type="ECO:0000313" key="1">
    <source>
        <dbReference type="EMBL" id="ORC35852.1"/>
    </source>
</evidence>
<dbReference type="RefSeq" id="WP_083049597.1">
    <property type="nucleotide sequence ID" value="NZ_MWQY01000007.1"/>
</dbReference>
<dbReference type="Proteomes" id="UP000192343">
    <property type="component" value="Unassembled WGS sequence"/>
</dbReference>
<dbReference type="EMBL" id="MWQY01000007">
    <property type="protein sequence ID" value="ORC35852.1"/>
    <property type="molecule type" value="Genomic_DNA"/>
</dbReference>
<dbReference type="AlphaFoldDB" id="A0A1Y1RYY1"/>
<sequence length="348" mass="39183">MEKLMRIPMLILTLLLASCEYLGFDGYINQLEEIGINHELADAVSLGQHLVSRPREFNGRVYVLGTRGVYVLRASRLSSYQYYPYSQDLGYERDFWEDRLPPINCYRDPVSGRVVINALHEDWDRGLRYGDTLTLDEDTQQAIFEPADISAYGPLVSHITESGSRAYVLIPYFDTHVDSIFWSSDVAVNPGGDQERLASASELFVSQSLRTMPQGAGIRVVAQNGTGYYGKGSAQFTVYNITPPDWISAAGISLMTSDLIFNDRFFTDGTNDYYVASRLNVSVNNRYLLLWGDAIEDEETMLIYDYVTGERKLKTDIPGNETFPELAESGMDIFVTSIRGGVARYAYD</sequence>
<comment type="caution">
    <text evidence="1">The sequence shown here is derived from an EMBL/GenBank/DDBJ whole genome shotgun (WGS) entry which is preliminary data.</text>
</comment>
<gene>
    <name evidence="1" type="ORF">B4O97_07215</name>
</gene>
<organism evidence="1 2">
    <name type="scientific">Marispirochaeta aestuarii</name>
    <dbReference type="NCBI Taxonomy" id="1963862"/>
    <lineage>
        <taxon>Bacteria</taxon>
        <taxon>Pseudomonadati</taxon>
        <taxon>Spirochaetota</taxon>
        <taxon>Spirochaetia</taxon>
        <taxon>Spirochaetales</taxon>
        <taxon>Spirochaetaceae</taxon>
        <taxon>Marispirochaeta</taxon>
    </lineage>
</organism>
<protein>
    <submittedName>
        <fullName evidence="1">Uncharacterized protein</fullName>
    </submittedName>
</protein>
<evidence type="ECO:0000313" key="2">
    <source>
        <dbReference type="Proteomes" id="UP000192343"/>
    </source>
</evidence>
<name>A0A1Y1RYY1_9SPIO</name>
<accession>A0A1Y1RYY1</accession>
<reference evidence="1 2" key="1">
    <citation type="submission" date="2017-03" db="EMBL/GenBank/DDBJ databases">
        <title>Draft Genome sequence of Marispirochaeta sp. strain JC444.</title>
        <authorList>
            <person name="Shivani Y."/>
            <person name="Subhash Y."/>
            <person name="Sasikala C."/>
            <person name="Ramana C."/>
        </authorList>
    </citation>
    <scope>NUCLEOTIDE SEQUENCE [LARGE SCALE GENOMIC DNA]</scope>
    <source>
        <strain evidence="1 2">JC444</strain>
    </source>
</reference>
<dbReference type="PROSITE" id="PS51257">
    <property type="entry name" value="PROKAR_LIPOPROTEIN"/>
    <property type="match status" value="1"/>
</dbReference>
<dbReference type="STRING" id="1963862.B4O97_07215"/>
<keyword evidence="2" id="KW-1185">Reference proteome</keyword>